<dbReference type="InterPro" id="IPR037873">
    <property type="entry name" value="BamE-like"/>
</dbReference>
<dbReference type="Proteomes" id="UP000601597">
    <property type="component" value="Unassembled WGS sequence"/>
</dbReference>
<comment type="subcellular location">
    <subcellularLocation>
        <location evidence="4">Cell outer membrane</location>
        <topology evidence="4">Lipid-anchor</topology>
    </subcellularLocation>
</comment>
<protein>
    <recommendedName>
        <fullName evidence="4">Outer membrane protein assembly factor BamE</fullName>
    </recommendedName>
</protein>
<feature type="domain" description="Outer membrane protein assembly factor BamE" evidence="5">
    <location>
        <begin position="32"/>
        <end position="97"/>
    </location>
</feature>
<evidence type="ECO:0000256" key="4">
    <source>
        <dbReference type="HAMAP-Rule" id="MF_00925"/>
    </source>
</evidence>
<dbReference type="InterPro" id="IPR026592">
    <property type="entry name" value="BamE"/>
</dbReference>
<sequence length="111" mass="12318">MHLIHKVVPVLLLALLAGCAFPGVYKMNVQQGNIVTDKEIAQLEPGMSRSQVHSALGTPLTLNAADTSVEYYVYTFQEAGGKIRKQRVTVHYDGDNFTHLDKDMLDELPAY</sequence>
<comment type="function">
    <text evidence="4">Part of the outer membrane protein assembly complex, which is involved in assembly and insertion of beta-barrel proteins into the outer membrane.</text>
</comment>
<keyword evidence="4" id="KW-0449">Lipoprotein</keyword>
<keyword evidence="1 4" id="KW-0732">Signal</keyword>
<name>A0ABQ3B9I2_9GAMM</name>
<evidence type="ECO:0000259" key="5">
    <source>
        <dbReference type="Pfam" id="PF04355"/>
    </source>
</evidence>
<evidence type="ECO:0000313" key="7">
    <source>
        <dbReference type="Proteomes" id="UP000601597"/>
    </source>
</evidence>
<dbReference type="RefSeq" id="WP_227712525.1">
    <property type="nucleotide sequence ID" value="NZ_BMXV01000007.1"/>
</dbReference>
<dbReference type="PANTHER" id="PTHR37482">
    <property type="entry name" value="OUTER MEMBRANE PROTEIN ASSEMBLY FACTOR BAME"/>
    <property type="match status" value="1"/>
</dbReference>
<comment type="caution">
    <text evidence="6">The sequence shown here is derived from an EMBL/GenBank/DDBJ whole genome shotgun (WGS) entry which is preliminary data.</text>
</comment>
<reference evidence="7" key="1">
    <citation type="journal article" date="2019" name="Int. J. Syst. Evol. Microbiol.">
        <title>The Global Catalogue of Microorganisms (GCM) 10K type strain sequencing project: providing services to taxonomists for standard genome sequencing and annotation.</title>
        <authorList>
            <consortium name="The Broad Institute Genomics Platform"/>
            <consortium name="The Broad Institute Genome Sequencing Center for Infectious Disease"/>
            <person name="Wu L."/>
            <person name="Ma J."/>
        </authorList>
    </citation>
    <scope>NUCLEOTIDE SEQUENCE [LARGE SCALE GENOMIC DNA]</scope>
    <source>
        <strain evidence="7">KCTC 22280</strain>
    </source>
</reference>
<keyword evidence="7" id="KW-1185">Reference proteome</keyword>
<dbReference type="InterPro" id="IPR007450">
    <property type="entry name" value="BamE_dom"/>
</dbReference>
<dbReference type="EMBL" id="BMXV01000007">
    <property type="protein sequence ID" value="GGY79962.1"/>
    <property type="molecule type" value="Genomic_DNA"/>
</dbReference>
<organism evidence="6 7">
    <name type="scientific">Marinobacter zhanjiangensis</name>
    <dbReference type="NCBI Taxonomy" id="578215"/>
    <lineage>
        <taxon>Bacteria</taxon>
        <taxon>Pseudomonadati</taxon>
        <taxon>Pseudomonadota</taxon>
        <taxon>Gammaproteobacteria</taxon>
        <taxon>Pseudomonadales</taxon>
        <taxon>Marinobacteraceae</taxon>
        <taxon>Marinobacter</taxon>
    </lineage>
</organism>
<proteinExistence type="inferred from homology"/>
<keyword evidence="2 4" id="KW-0472">Membrane</keyword>
<dbReference type="Pfam" id="PF04355">
    <property type="entry name" value="BamE"/>
    <property type="match status" value="1"/>
</dbReference>
<comment type="subunit">
    <text evidence="4">Part of the Bam complex.</text>
</comment>
<evidence type="ECO:0000313" key="6">
    <source>
        <dbReference type="EMBL" id="GGY79962.1"/>
    </source>
</evidence>
<keyword evidence="3 4" id="KW-0998">Cell outer membrane</keyword>
<gene>
    <name evidence="4" type="primary">bamE</name>
    <name evidence="6" type="ORF">GCM10007071_29080</name>
</gene>
<evidence type="ECO:0000256" key="3">
    <source>
        <dbReference type="ARBA" id="ARBA00023237"/>
    </source>
</evidence>
<comment type="similarity">
    <text evidence="4">Belongs to the BamE family.</text>
</comment>
<evidence type="ECO:0000256" key="2">
    <source>
        <dbReference type="ARBA" id="ARBA00023136"/>
    </source>
</evidence>
<dbReference type="HAMAP" id="MF_00925">
    <property type="entry name" value="OM_assembly_BamE"/>
    <property type="match status" value="1"/>
</dbReference>
<evidence type="ECO:0000256" key="1">
    <source>
        <dbReference type="ARBA" id="ARBA00022729"/>
    </source>
</evidence>
<dbReference type="Gene3D" id="3.30.1450.10">
    <property type="match status" value="1"/>
</dbReference>
<keyword evidence="4" id="KW-0564">Palmitate</keyword>
<dbReference type="PANTHER" id="PTHR37482:SF1">
    <property type="entry name" value="OUTER MEMBRANE PROTEIN ASSEMBLY FACTOR BAME"/>
    <property type="match status" value="1"/>
</dbReference>
<dbReference type="PROSITE" id="PS51257">
    <property type="entry name" value="PROKAR_LIPOPROTEIN"/>
    <property type="match status" value="1"/>
</dbReference>
<accession>A0ABQ3B9I2</accession>